<dbReference type="InterPro" id="IPR002575">
    <property type="entry name" value="Aminoglycoside_PTrfase"/>
</dbReference>
<feature type="domain" description="Aminoglycoside phosphotransferase" evidence="1">
    <location>
        <begin position="67"/>
        <end position="266"/>
    </location>
</feature>
<comment type="caution">
    <text evidence="2">The sequence shown here is derived from an EMBL/GenBank/DDBJ whole genome shotgun (WGS) entry which is preliminary data.</text>
</comment>
<dbReference type="Pfam" id="PF01636">
    <property type="entry name" value="APH"/>
    <property type="match status" value="1"/>
</dbReference>
<dbReference type="GO" id="GO:0016301">
    <property type="term" value="F:kinase activity"/>
    <property type="evidence" value="ECO:0007669"/>
    <property type="project" value="UniProtKB-KW"/>
</dbReference>
<reference evidence="3" key="1">
    <citation type="journal article" date="2020" name="BMC Genomics">
        <title>Correction to: Identification and distribution of gene clusters required for synthesis of sphingolipid metabolism inhibitors in diverse species of the filamentous fungus Fusarium.</title>
        <authorList>
            <person name="Kim H.S."/>
            <person name="Lohmar J.M."/>
            <person name="Busman M."/>
            <person name="Brown D.W."/>
            <person name="Naumann T.A."/>
            <person name="Divon H.H."/>
            <person name="Lysoe E."/>
            <person name="Uhlig S."/>
            <person name="Proctor R.H."/>
        </authorList>
    </citation>
    <scope>NUCLEOTIDE SEQUENCE [LARGE SCALE GENOMIC DNA]</scope>
    <source>
        <strain evidence="3">NRRL 25331</strain>
    </source>
</reference>
<dbReference type="PANTHER" id="PTHR21310:SF58">
    <property type="entry name" value="AMINOGLYCOSIDE PHOSPHOTRANSFERASE DOMAIN-CONTAINING PROTEIN"/>
    <property type="match status" value="1"/>
</dbReference>
<keyword evidence="2" id="KW-0418">Kinase</keyword>
<evidence type="ECO:0000259" key="1">
    <source>
        <dbReference type="Pfam" id="PF01636"/>
    </source>
</evidence>
<evidence type="ECO:0000313" key="3">
    <source>
        <dbReference type="Proteomes" id="UP000572754"/>
    </source>
</evidence>
<protein>
    <submittedName>
        <fullName evidence="2">Kinase-like domain-containing protein</fullName>
    </submittedName>
</protein>
<dbReference type="EMBL" id="JAAQPE010000455">
    <property type="protein sequence ID" value="KAF5662564.1"/>
    <property type="molecule type" value="Genomic_DNA"/>
</dbReference>
<gene>
    <name evidence="2" type="ORF">FCIRC_11449</name>
</gene>
<dbReference type="PANTHER" id="PTHR21310">
    <property type="entry name" value="AMINOGLYCOSIDE PHOSPHOTRANSFERASE-RELATED-RELATED"/>
    <property type="match status" value="1"/>
</dbReference>
<organism evidence="2 3">
    <name type="scientific">Fusarium circinatum</name>
    <name type="common">Pitch canker fungus</name>
    <name type="synonym">Gibberella circinata</name>
    <dbReference type="NCBI Taxonomy" id="48490"/>
    <lineage>
        <taxon>Eukaryota</taxon>
        <taxon>Fungi</taxon>
        <taxon>Dikarya</taxon>
        <taxon>Ascomycota</taxon>
        <taxon>Pezizomycotina</taxon>
        <taxon>Sordariomycetes</taxon>
        <taxon>Hypocreomycetidae</taxon>
        <taxon>Hypocreales</taxon>
        <taxon>Nectriaceae</taxon>
        <taxon>Fusarium</taxon>
        <taxon>Fusarium fujikuroi species complex</taxon>
    </lineage>
</organism>
<dbReference type="AlphaFoldDB" id="A0A8H5T4U0"/>
<name>A0A8H5T4U0_FUSCI</name>
<proteinExistence type="predicted"/>
<dbReference type="CDD" id="cd05120">
    <property type="entry name" value="APH_ChoK_like"/>
    <property type="match status" value="1"/>
</dbReference>
<accession>A0A8H5T4U0</accession>
<evidence type="ECO:0000313" key="2">
    <source>
        <dbReference type="EMBL" id="KAF5662564.1"/>
    </source>
</evidence>
<dbReference type="Proteomes" id="UP000572754">
    <property type="component" value="Unassembled WGS sequence"/>
</dbReference>
<dbReference type="SUPFAM" id="SSF56112">
    <property type="entry name" value="Protein kinase-like (PK-like)"/>
    <property type="match status" value="1"/>
</dbReference>
<dbReference type="Gene3D" id="3.90.1200.10">
    <property type="match status" value="1"/>
</dbReference>
<keyword evidence="2" id="KW-0808">Transferase</keyword>
<dbReference type="InterPro" id="IPR011009">
    <property type="entry name" value="Kinase-like_dom_sf"/>
</dbReference>
<dbReference type="InterPro" id="IPR051678">
    <property type="entry name" value="AGP_Transferase"/>
</dbReference>
<sequence length="290" mass="33335">MQLSSVMRRVSEHAVSALITAWSLVPATFRVQAYRVLSLLGAYIYEPSISRKVQRLPFGMYLKVLDAEEHEVLANEHGALQLARRYTHIPIPRPLDLVTNGGHSYLLTSQIPGLRLGMCIDAMSDREVNSLVYDLQKCIRELREISKDVAPDYMITNAVGKACFDYRIIAGSDYDEERGDLAGPFVDETEFNKKLQVGALPDVAHRIGHRIFFSHADLNMRNVLIHNGRLSGIVDWENSGWYPEYWDYTKAYFTTKLPKRWLGIIDRVFKPLGDYKSELAIERQIWEYCY</sequence>
<keyword evidence="3" id="KW-1185">Reference proteome</keyword>
<reference evidence="2 3" key="2">
    <citation type="submission" date="2020-05" db="EMBL/GenBank/DDBJ databases">
        <title>Identification and distribution of gene clusters putatively required for synthesis of sphingolipid metabolism inhibitors in phylogenetically diverse species of the filamentous fungus Fusarium.</title>
        <authorList>
            <person name="Kim H.-S."/>
            <person name="Busman M."/>
            <person name="Brown D.W."/>
            <person name="Divon H."/>
            <person name="Uhlig S."/>
            <person name="Proctor R.H."/>
        </authorList>
    </citation>
    <scope>NUCLEOTIDE SEQUENCE [LARGE SCALE GENOMIC DNA]</scope>
    <source>
        <strain evidence="2 3">NRRL 25331</strain>
    </source>
</reference>